<accession>A0A0D0BXI9</accession>
<reference evidence="2" key="2">
    <citation type="submission" date="2015-01" db="EMBL/GenBank/DDBJ databases">
        <title>Evolutionary Origins and Diversification of the Mycorrhizal Mutualists.</title>
        <authorList>
            <consortium name="DOE Joint Genome Institute"/>
            <consortium name="Mycorrhizal Genomics Consortium"/>
            <person name="Kohler A."/>
            <person name="Kuo A."/>
            <person name="Nagy L.G."/>
            <person name="Floudas D."/>
            <person name="Copeland A."/>
            <person name="Barry K.W."/>
            <person name="Cichocki N."/>
            <person name="Veneault-Fourrey C."/>
            <person name="LaButti K."/>
            <person name="Lindquist E.A."/>
            <person name="Lipzen A."/>
            <person name="Lundell T."/>
            <person name="Morin E."/>
            <person name="Murat C."/>
            <person name="Riley R."/>
            <person name="Ohm R."/>
            <person name="Sun H."/>
            <person name="Tunlid A."/>
            <person name="Henrissat B."/>
            <person name="Grigoriev I.V."/>
            <person name="Hibbett D.S."/>
            <person name="Martin F."/>
        </authorList>
    </citation>
    <scope>NUCLEOTIDE SEQUENCE [LARGE SCALE GENOMIC DNA]</scope>
    <source>
        <strain evidence="2">UH-Slu-Lm8-n1</strain>
    </source>
</reference>
<sequence>MSQTSTSSMRLPTYRSSYLLRFHPYPRVKLSQHERLMNTIDDRLSDQCDVVEEEEDVGARPVILDFADLHEEQHPDVENLRQEAVEVAEAGAKPHDRRFSLTILIIDLAVLVARKLALKAK</sequence>
<proteinExistence type="predicted"/>
<name>A0A0D0BXI9_9AGAM</name>
<evidence type="ECO:0000313" key="2">
    <source>
        <dbReference type="Proteomes" id="UP000054485"/>
    </source>
</evidence>
<dbReference type="InParanoid" id="A0A0D0BXI9"/>
<dbReference type="HOGENOM" id="CLU_171263_1_0_1"/>
<reference evidence="1 2" key="1">
    <citation type="submission" date="2014-04" db="EMBL/GenBank/DDBJ databases">
        <authorList>
            <consortium name="DOE Joint Genome Institute"/>
            <person name="Kuo A."/>
            <person name="Ruytinx J."/>
            <person name="Rineau F."/>
            <person name="Colpaert J."/>
            <person name="Kohler A."/>
            <person name="Nagy L.G."/>
            <person name="Floudas D."/>
            <person name="Copeland A."/>
            <person name="Barry K.W."/>
            <person name="Cichocki N."/>
            <person name="Veneault-Fourrey C."/>
            <person name="LaButti K."/>
            <person name="Lindquist E.A."/>
            <person name="Lipzen A."/>
            <person name="Lundell T."/>
            <person name="Morin E."/>
            <person name="Murat C."/>
            <person name="Sun H."/>
            <person name="Tunlid A."/>
            <person name="Henrissat B."/>
            <person name="Grigoriev I.V."/>
            <person name="Hibbett D.S."/>
            <person name="Martin F."/>
            <person name="Nordberg H.P."/>
            <person name="Cantor M.N."/>
            <person name="Hua S.X."/>
        </authorList>
    </citation>
    <scope>NUCLEOTIDE SEQUENCE [LARGE SCALE GENOMIC DNA]</scope>
    <source>
        <strain evidence="1 2">UH-Slu-Lm8-n1</strain>
    </source>
</reference>
<dbReference type="OrthoDB" id="2637024at2759"/>
<evidence type="ECO:0000313" key="1">
    <source>
        <dbReference type="EMBL" id="KIK47633.1"/>
    </source>
</evidence>
<keyword evidence="2" id="KW-1185">Reference proteome</keyword>
<gene>
    <name evidence="1" type="ORF">CY34DRAFT_8842</name>
</gene>
<protein>
    <submittedName>
        <fullName evidence="1">Uncharacterized protein</fullName>
    </submittedName>
</protein>
<dbReference type="EMBL" id="KN835145">
    <property type="protein sequence ID" value="KIK47633.1"/>
    <property type="molecule type" value="Genomic_DNA"/>
</dbReference>
<dbReference type="Proteomes" id="UP000054485">
    <property type="component" value="Unassembled WGS sequence"/>
</dbReference>
<dbReference type="AlphaFoldDB" id="A0A0D0BXI9"/>
<organism evidence="1 2">
    <name type="scientific">Suillus luteus UH-Slu-Lm8-n1</name>
    <dbReference type="NCBI Taxonomy" id="930992"/>
    <lineage>
        <taxon>Eukaryota</taxon>
        <taxon>Fungi</taxon>
        <taxon>Dikarya</taxon>
        <taxon>Basidiomycota</taxon>
        <taxon>Agaricomycotina</taxon>
        <taxon>Agaricomycetes</taxon>
        <taxon>Agaricomycetidae</taxon>
        <taxon>Boletales</taxon>
        <taxon>Suillineae</taxon>
        <taxon>Suillaceae</taxon>
        <taxon>Suillus</taxon>
    </lineage>
</organism>